<proteinExistence type="predicted"/>
<keyword evidence="2" id="KW-1185">Reference proteome</keyword>
<dbReference type="Pfam" id="PF16154">
    <property type="entry name" value="DUF4862"/>
    <property type="match status" value="1"/>
</dbReference>
<evidence type="ECO:0000313" key="1">
    <source>
        <dbReference type="EMBL" id="PPL18345.1"/>
    </source>
</evidence>
<organism evidence="1 2">
    <name type="scientific">Microterricola pindariensis</name>
    <dbReference type="NCBI Taxonomy" id="478010"/>
    <lineage>
        <taxon>Bacteria</taxon>
        <taxon>Bacillati</taxon>
        <taxon>Actinomycetota</taxon>
        <taxon>Actinomycetes</taxon>
        <taxon>Micrococcales</taxon>
        <taxon>Microbacteriaceae</taxon>
        <taxon>Microterricola</taxon>
    </lineage>
</organism>
<comment type="caution">
    <text evidence="1">The sequence shown here is derived from an EMBL/GenBank/DDBJ whole genome shotgun (WGS) entry which is preliminary data.</text>
</comment>
<name>A0ABX5AUG3_9MICO</name>
<dbReference type="EMBL" id="MPZN01000032">
    <property type="protein sequence ID" value="PPL18345.1"/>
    <property type="molecule type" value="Genomic_DNA"/>
</dbReference>
<reference evidence="1 2" key="1">
    <citation type="journal article" date="2008" name="Int. J. Syst. Evol. Microbiol.">
        <title>Leifsonia pindariensis sp. nov., isolated from the Pindari glacier of the Indian Himalayas, and emended description of the genus Leifsonia.</title>
        <authorList>
            <person name="Reddy G.S."/>
            <person name="Prabagaran S.R."/>
            <person name="Shivaji S."/>
        </authorList>
    </citation>
    <scope>NUCLEOTIDE SEQUENCE [LARGE SCALE GENOMIC DNA]</scope>
    <source>
        <strain evidence="1 2">PON 10</strain>
    </source>
</reference>
<accession>A0ABX5AUG3</accession>
<protein>
    <recommendedName>
        <fullName evidence="3">DUF4862 domain-containing protein</fullName>
    </recommendedName>
</protein>
<evidence type="ECO:0000313" key="2">
    <source>
        <dbReference type="Proteomes" id="UP000237755"/>
    </source>
</evidence>
<dbReference type="InterPro" id="IPR032344">
    <property type="entry name" value="DUF4862"/>
</dbReference>
<dbReference type="Proteomes" id="UP000237755">
    <property type="component" value="Unassembled WGS sequence"/>
</dbReference>
<sequence>MVRRRRGQRMRLLVSAYTLSPAHAHWDEAVEQEFLGRLSTLPGVDAIEIPWLGRIHPHDDDWMLRAFPRGIALAITPLPFVMRRSGESQRYGLASPDADGRRAALEDMARLRDDVAVLHGRGIGPVLFVELHSAPRGGGTALALERSLTEIASWDWQGAELLLEHCDADTGTRAFEKGFLSLEQEIRAIRDSAAPVQLWLNWARSAIELRDPDAVAGAVRTAADSGLLAGLALSSVSPRASAYGPAWVDAHLPFDRRDAEGSILTAERVQAALDAAAGAEWLGLKLSPHPGENSIDQVVDTVRSHQLVLPSRR</sequence>
<gene>
    <name evidence="1" type="ORF">GY24_10525</name>
</gene>
<evidence type="ECO:0008006" key="3">
    <source>
        <dbReference type="Google" id="ProtNLM"/>
    </source>
</evidence>